<feature type="transmembrane region" description="Helical" evidence="5">
    <location>
        <begin position="65"/>
        <end position="84"/>
    </location>
</feature>
<accession>A0A538UAJ8</accession>
<feature type="transmembrane region" description="Helical" evidence="5">
    <location>
        <begin position="283"/>
        <end position="302"/>
    </location>
</feature>
<evidence type="ECO:0000313" key="7">
    <source>
        <dbReference type="Proteomes" id="UP000319771"/>
    </source>
</evidence>
<evidence type="ECO:0000256" key="1">
    <source>
        <dbReference type="ARBA" id="ARBA00004141"/>
    </source>
</evidence>
<dbReference type="Proteomes" id="UP000319771">
    <property type="component" value="Unassembled WGS sequence"/>
</dbReference>
<dbReference type="AlphaFoldDB" id="A0A538UAJ8"/>
<protein>
    <submittedName>
        <fullName evidence="6">Hydrogenase</fullName>
    </submittedName>
</protein>
<dbReference type="Pfam" id="PF00146">
    <property type="entry name" value="NADHdh"/>
    <property type="match status" value="1"/>
</dbReference>
<sequence length="303" mass="30500">MTASAIGALALILVVAPLLPALAGRTVAFLTGRRGAPLLQPYRDLAKLLGKGAVYSRTTTGVFRLAPAVVLGAALVAAGLLPLDGRRGLAGFGGDMIAFAGLLALGRLLLALAGLDTGSSFEGMGASRELGFATFSEPALFLVLGALALATGESSLGGMLGAPLARAWARAPATLAMVGVSLGIVLLAEASRGPVDDPATHLELTMIHEVTILDHGGPDLGILLYGSALKFALFAALLAGTFLPRAAWPAPLAVAALLPALALVAILVGVIESAMARLRLVQVPHLLTGAAALAALGVVLRVR</sequence>
<dbReference type="EMBL" id="VBPB01000088">
    <property type="protein sequence ID" value="TMQ72928.1"/>
    <property type="molecule type" value="Genomic_DNA"/>
</dbReference>
<comment type="subcellular location">
    <subcellularLocation>
        <location evidence="1">Membrane</location>
        <topology evidence="1">Multi-pass membrane protein</topology>
    </subcellularLocation>
</comment>
<organism evidence="6 7">
    <name type="scientific">Eiseniibacteriota bacterium</name>
    <dbReference type="NCBI Taxonomy" id="2212470"/>
    <lineage>
        <taxon>Bacteria</taxon>
        <taxon>Candidatus Eiseniibacteriota</taxon>
    </lineage>
</organism>
<feature type="transmembrane region" description="Helical" evidence="5">
    <location>
        <begin position="250"/>
        <end position="271"/>
    </location>
</feature>
<evidence type="ECO:0000256" key="4">
    <source>
        <dbReference type="ARBA" id="ARBA00023136"/>
    </source>
</evidence>
<evidence type="ECO:0000256" key="3">
    <source>
        <dbReference type="ARBA" id="ARBA00022989"/>
    </source>
</evidence>
<evidence type="ECO:0000256" key="5">
    <source>
        <dbReference type="SAM" id="Phobius"/>
    </source>
</evidence>
<keyword evidence="3 5" id="KW-1133">Transmembrane helix</keyword>
<dbReference type="PANTHER" id="PTHR43359:SF1">
    <property type="entry name" value="FORMATE HYDROGENLYASE SUBUNIT 4-RELATED"/>
    <property type="match status" value="1"/>
</dbReference>
<comment type="caution">
    <text evidence="6">The sequence shown here is derived from an EMBL/GenBank/DDBJ whole genome shotgun (WGS) entry which is preliminary data.</text>
</comment>
<dbReference type="PANTHER" id="PTHR43359">
    <property type="entry name" value="FORMATE HYDROGENLYASE SUBUNIT 4"/>
    <property type="match status" value="1"/>
</dbReference>
<keyword evidence="4 5" id="KW-0472">Membrane</keyword>
<dbReference type="GO" id="GO:0005886">
    <property type="term" value="C:plasma membrane"/>
    <property type="evidence" value="ECO:0007669"/>
    <property type="project" value="TreeGrafter"/>
</dbReference>
<gene>
    <name evidence="6" type="ORF">E6K81_06075</name>
</gene>
<reference evidence="6 7" key="1">
    <citation type="journal article" date="2019" name="Nat. Microbiol.">
        <title>Mediterranean grassland soil C-N compound turnover is dependent on rainfall and depth, and is mediated by genomically divergent microorganisms.</title>
        <authorList>
            <person name="Diamond S."/>
            <person name="Andeer P.F."/>
            <person name="Li Z."/>
            <person name="Crits-Christoph A."/>
            <person name="Burstein D."/>
            <person name="Anantharaman K."/>
            <person name="Lane K.R."/>
            <person name="Thomas B.C."/>
            <person name="Pan C."/>
            <person name="Northen T.R."/>
            <person name="Banfield J.F."/>
        </authorList>
    </citation>
    <scope>NUCLEOTIDE SEQUENCE [LARGE SCALE GENOMIC DNA]</scope>
    <source>
        <strain evidence="6">WS_11</strain>
    </source>
</reference>
<evidence type="ECO:0000256" key="2">
    <source>
        <dbReference type="ARBA" id="ARBA00022692"/>
    </source>
</evidence>
<feature type="transmembrane region" description="Helical" evidence="5">
    <location>
        <begin position="96"/>
        <end position="115"/>
    </location>
</feature>
<evidence type="ECO:0000313" key="6">
    <source>
        <dbReference type="EMBL" id="TMQ72928.1"/>
    </source>
</evidence>
<dbReference type="InterPro" id="IPR001694">
    <property type="entry name" value="NADH_UbQ_OxRdtase_su1/FPO"/>
</dbReference>
<feature type="transmembrane region" description="Helical" evidence="5">
    <location>
        <begin position="222"/>
        <end position="243"/>
    </location>
</feature>
<feature type="transmembrane region" description="Helical" evidence="5">
    <location>
        <begin position="168"/>
        <end position="188"/>
    </location>
</feature>
<name>A0A538UAJ8_UNCEI</name>
<feature type="transmembrane region" description="Helical" evidence="5">
    <location>
        <begin position="135"/>
        <end position="156"/>
    </location>
</feature>
<proteinExistence type="predicted"/>
<keyword evidence="2 5" id="KW-0812">Transmembrane</keyword>
<dbReference type="InterPro" id="IPR052561">
    <property type="entry name" value="ComplexI_Subunit1"/>
</dbReference>